<gene>
    <name evidence="2" type="ORF">E2562_023308</name>
</gene>
<name>A0A6G1DL94_9ORYZ</name>
<protein>
    <submittedName>
        <fullName evidence="2">Uncharacterized protein</fullName>
    </submittedName>
</protein>
<feature type="compositionally biased region" description="Pro residues" evidence="1">
    <location>
        <begin position="99"/>
        <end position="109"/>
    </location>
</feature>
<proteinExistence type="predicted"/>
<sequence>MDREVTSLSEVKQLINTHGHTPDTGVRVTSLSRIRDATRRRCGGCSASRSMRWAGRSTPTAWRISIPWSASTASSPSPTPSSTRSSPSSPPLTSTSAPLPLPLPSPPTSRGPTFYASPSDLVDLAGRILRGQAQSHDDDDDSGGLELPFTTRLLDAGTKLRNVHLGCVSVEEIVHLLGELLEEVAAAIVTERHPRPTMMEYLLQAKDLMKERMNSRCCEVEPISRDTDNDDETGFES</sequence>
<evidence type="ECO:0000256" key="1">
    <source>
        <dbReference type="SAM" id="MobiDB-lite"/>
    </source>
</evidence>
<dbReference type="EMBL" id="SPHZ02000006">
    <property type="protein sequence ID" value="KAF0913595.1"/>
    <property type="molecule type" value="Genomic_DNA"/>
</dbReference>
<dbReference type="AlphaFoldDB" id="A0A6G1DL94"/>
<accession>A0A6G1DL94</accession>
<evidence type="ECO:0000313" key="3">
    <source>
        <dbReference type="Proteomes" id="UP000479710"/>
    </source>
</evidence>
<comment type="caution">
    <text evidence="2">The sequence shown here is derived from an EMBL/GenBank/DDBJ whole genome shotgun (WGS) entry which is preliminary data.</text>
</comment>
<evidence type="ECO:0000313" key="2">
    <source>
        <dbReference type="EMBL" id="KAF0913595.1"/>
    </source>
</evidence>
<feature type="region of interest" description="Disordered" evidence="1">
    <location>
        <begin position="64"/>
        <end position="116"/>
    </location>
</feature>
<feature type="compositionally biased region" description="Low complexity" evidence="1">
    <location>
        <begin position="69"/>
        <end position="98"/>
    </location>
</feature>
<dbReference type="Proteomes" id="UP000479710">
    <property type="component" value="Unassembled WGS sequence"/>
</dbReference>
<organism evidence="2 3">
    <name type="scientific">Oryza meyeriana var. granulata</name>
    <dbReference type="NCBI Taxonomy" id="110450"/>
    <lineage>
        <taxon>Eukaryota</taxon>
        <taxon>Viridiplantae</taxon>
        <taxon>Streptophyta</taxon>
        <taxon>Embryophyta</taxon>
        <taxon>Tracheophyta</taxon>
        <taxon>Spermatophyta</taxon>
        <taxon>Magnoliopsida</taxon>
        <taxon>Liliopsida</taxon>
        <taxon>Poales</taxon>
        <taxon>Poaceae</taxon>
        <taxon>BOP clade</taxon>
        <taxon>Oryzoideae</taxon>
        <taxon>Oryzeae</taxon>
        <taxon>Oryzinae</taxon>
        <taxon>Oryza</taxon>
        <taxon>Oryza meyeriana</taxon>
    </lineage>
</organism>
<keyword evidence="3" id="KW-1185">Reference proteome</keyword>
<reference evidence="2 3" key="1">
    <citation type="submission" date="2019-11" db="EMBL/GenBank/DDBJ databases">
        <title>Whole genome sequence of Oryza granulata.</title>
        <authorList>
            <person name="Li W."/>
        </authorList>
    </citation>
    <scope>NUCLEOTIDE SEQUENCE [LARGE SCALE GENOMIC DNA]</scope>
    <source>
        <strain evidence="3">cv. Menghai</strain>
        <tissue evidence="2">Leaf</tissue>
    </source>
</reference>